<keyword evidence="5 10" id="KW-0276">Fatty acid metabolism</keyword>
<dbReference type="EMBL" id="JAEKNQ010000054">
    <property type="protein sequence ID" value="MBJ7604200.1"/>
    <property type="molecule type" value="Genomic_DNA"/>
</dbReference>
<dbReference type="Pfam" id="PF03255">
    <property type="entry name" value="ACCA"/>
    <property type="match status" value="1"/>
</dbReference>
<evidence type="ECO:0000256" key="7">
    <source>
        <dbReference type="ARBA" id="ARBA00023098"/>
    </source>
</evidence>
<keyword evidence="8 10" id="KW-0275">Fatty acid biosynthesis</keyword>
<evidence type="ECO:0000256" key="8">
    <source>
        <dbReference type="ARBA" id="ARBA00023160"/>
    </source>
</evidence>
<dbReference type="NCBIfam" id="TIGR00513">
    <property type="entry name" value="accA"/>
    <property type="match status" value="1"/>
</dbReference>
<protein>
    <recommendedName>
        <fullName evidence="10">Acetyl-coenzyme A carboxylase carboxyl transferase subunit alpha</fullName>
        <shortName evidence="10">ACCase subunit alpha</shortName>
        <shortName evidence="10">Acetyl-CoA carboxylase carboxyltransferase subunit alpha</shortName>
        <ecNumber evidence="10">2.1.3.15</ecNumber>
    </recommendedName>
</protein>
<dbReference type="NCBIfam" id="NF041504">
    <property type="entry name" value="AccA_sub"/>
    <property type="match status" value="1"/>
</dbReference>
<dbReference type="NCBIfam" id="NF004344">
    <property type="entry name" value="PRK05724.1"/>
    <property type="match status" value="1"/>
</dbReference>
<dbReference type="SUPFAM" id="SSF52096">
    <property type="entry name" value="ClpP/crotonase"/>
    <property type="match status" value="1"/>
</dbReference>
<evidence type="ECO:0000256" key="3">
    <source>
        <dbReference type="ARBA" id="ARBA00022679"/>
    </source>
</evidence>
<dbReference type="GO" id="GO:2001295">
    <property type="term" value="P:malonyl-CoA biosynthetic process"/>
    <property type="evidence" value="ECO:0007669"/>
    <property type="project" value="UniProtKB-UniRule"/>
</dbReference>
<evidence type="ECO:0000256" key="2">
    <source>
        <dbReference type="ARBA" id="ARBA00022516"/>
    </source>
</evidence>
<dbReference type="Gene3D" id="3.90.226.10">
    <property type="entry name" value="2-enoyl-CoA Hydratase, Chain A, domain 1"/>
    <property type="match status" value="1"/>
</dbReference>
<dbReference type="Proteomes" id="UP000620075">
    <property type="component" value="Unassembled WGS sequence"/>
</dbReference>
<keyword evidence="6 10" id="KW-0067">ATP-binding</keyword>
<organism evidence="12 13">
    <name type="scientific">Candidatus Dormiibacter inghamiae</name>
    <dbReference type="NCBI Taxonomy" id="3127013"/>
    <lineage>
        <taxon>Bacteria</taxon>
        <taxon>Bacillati</taxon>
        <taxon>Candidatus Dormiibacterota</taxon>
        <taxon>Candidatus Dormibacteria</taxon>
        <taxon>Candidatus Dormibacterales</taxon>
        <taxon>Candidatus Dormibacteraceae</taxon>
        <taxon>Candidatus Dormiibacter</taxon>
    </lineage>
</organism>
<comment type="pathway">
    <text evidence="1 10">Lipid metabolism; malonyl-CoA biosynthesis; malonyl-CoA from acetyl-CoA: step 1/1.</text>
</comment>
<comment type="caution">
    <text evidence="12">The sequence shown here is derived from an EMBL/GenBank/DDBJ whole genome shotgun (WGS) entry which is preliminary data.</text>
</comment>
<evidence type="ECO:0000256" key="6">
    <source>
        <dbReference type="ARBA" id="ARBA00022840"/>
    </source>
</evidence>
<comment type="function">
    <text evidence="10">Component of the acetyl coenzyme A carboxylase (ACC) complex. First, biotin carboxylase catalyzes the carboxylation of biotin on its carrier protein (BCCP) and then the CO(2) group is transferred by the carboxyltransferase to acetyl-CoA to form malonyl-CoA.</text>
</comment>
<keyword evidence="2 10" id="KW-0444">Lipid biosynthesis</keyword>
<keyword evidence="7 10" id="KW-0443">Lipid metabolism</keyword>
<evidence type="ECO:0000256" key="1">
    <source>
        <dbReference type="ARBA" id="ARBA00004956"/>
    </source>
</evidence>
<dbReference type="GO" id="GO:0006633">
    <property type="term" value="P:fatty acid biosynthetic process"/>
    <property type="evidence" value="ECO:0007669"/>
    <property type="project" value="UniProtKB-KW"/>
</dbReference>
<dbReference type="GO" id="GO:0016743">
    <property type="term" value="F:carboxyl- or carbamoyltransferase activity"/>
    <property type="evidence" value="ECO:0007669"/>
    <property type="project" value="UniProtKB-UniRule"/>
</dbReference>
<accession>A0A934KLE7</accession>
<keyword evidence="12" id="KW-0436">Ligase</keyword>
<comment type="subunit">
    <text evidence="10">Acetyl-CoA carboxylase is a heterohexamer composed of biotin carboxyl carrier protein (AccB), biotin carboxylase (AccC) and two subunits each of ACCase subunit alpha (AccA) and ACCase subunit beta (AccD).</text>
</comment>
<evidence type="ECO:0000256" key="10">
    <source>
        <dbReference type="HAMAP-Rule" id="MF_00823"/>
    </source>
</evidence>
<dbReference type="GO" id="GO:0005524">
    <property type="term" value="F:ATP binding"/>
    <property type="evidence" value="ECO:0007669"/>
    <property type="project" value="UniProtKB-KW"/>
</dbReference>
<dbReference type="InterPro" id="IPR001095">
    <property type="entry name" value="Acetyl_CoA_COase_a_su"/>
</dbReference>
<comment type="similarity">
    <text evidence="10">Belongs to the AccA family.</text>
</comment>
<keyword evidence="10" id="KW-0963">Cytoplasm</keyword>
<dbReference type="HAMAP" id="MF_00823">
    <property type="entry name" value="AcetylCoA_CT_alpha"/>
    <property type="match status" value="1"/>
</dbReference>
<dbReference type="PANTHER" id="PTHR42853">
    <property type="entry name" value="ACETYL-COENZYME A CARBOXYLASE CARBOXYL TRANSFERASE SUBUNIT ALPHA"/>
    <property type="match status" value="1"/>
</dbReference>
<evidence type="ECO:0000313" key="12">
    <source>
        <dbReference type="EMBL" id="MBJ7604200.1"/>
    </source>
</evidence>
<proteinExistence type="inferred from homology"/>
<evidence type="ECO:0000313" key="13">
    <source>
        <dbReference type="Proteomes" id="UP000620075"/>
    </source>
</evidence>
<name>A0A934KLE7_9BACT</name>
<dbReference type="GO" id="GO:0003989">
    <property type="term" value="F:acetyl-CoA carboxylase activity"/>
    <property type="evidence" value="ECO:0007669"/>
    <property type="project" value="InterPro"/>
</dbReference>
<dbReference type="EC" id="2.1.3.15" evidence="10"/>
<comment type="catalytic activity">
    <reaction evidence="9 10">
        <text>N(6)-carboxybiotinyl-L-lysyl-[protein] + acetyl-CoA = N(6)-biotinyl-L-lysyl-[protein] + malonyl-CoA</text>
        <dbReference type="Rhea" id="RHEA:54728"/>
        <dbReference type="Rhea" id="RHEA-COMP:10505"/>
        <dbReference type="Rhea" id="RHEA-COMP:10506"/>
        <dbReference type="ChEBI" id="CHEBI:57288"/>
        <dbReference type="ChEBI" id="CHEBI:57384"/>
        <dbReference type="ChEBI" id="CHEBI:83144"/>
        <dbReference type="ChEBI" id="CHEBI:83145"/>
        <dbReference type="EC" id="2.1.3.15"/>
    </reaction>
</comment>
<dbReference type="InterPro" id="IPR011763">
    <property type="entry name" value="COA_CT_C"/>
</dbReference>
<dbReference type="AlphaFoldDB" id="A0A934KLE7"/>
<gene>
    <name evidence="10" type="primary">accA</name>
    <name evidence="12" type="ORF">JF888_13565</name>
</gene>
<dbReference type="PROSITE" id="PS50989">
    <property type="entry name" value="COA_CT_CTER"/>
    <property type="match status" value="1"/>
</dbReference>
<feature type="domain" description="CoA carboxyltransferase C-terminal" evidence="11">
    <location>
        <begin position="10"/>
        <end position="257"/>
    </location>
</feature>
<evidence type="ECO:0000256" key="9">
    <source>
        <dbReference type="ARBA" id="ARBA00049152"/>
    </source>
</evidence>
<sequence>MGQPHREQEVEERSNRSLLSVWEVVELARHANRPYSLDFLQRWAPDFIELHGDRLTGDDPALVAGVGTWHDRTVMFMGHQKGRSLADRVSRNWGMMHPEGYRKALRLARQAVKFGFPIVTLIDTPGAYPGASAEERGIASAIGTAIQEWFQIPVPVVCAVIGEGGSGGALGLAVADRVLMLENAIYSVASPESAASIVWRDNSLKVEAAEQLQITSRDLIAMGVVEEIVPEPVGAAHSDHNATARVLGEAIWRNLEPLLKQRPGDLLQHRYERFRYIDSLVTAHPEFGPKVEPRLVS</sequence>
<keyword evidence="4 10" id="KW-0547">Nucleotide-binding</keyword>
<keyword evidence="3 10" id="KW-0808">Transferase</keyword>
<evidence type="ECO:0000256" key="5">
    <source>
        <dbReference type="ARBA" id="ARBA00022832"/>
    </source>
</evidence>
<evidence type="ECO:0000259" key="11">
    <source>
        <dbReference type="PROSITE" id="PS50989"/>
    </source>
</evidence>
<dbReference type="PRINTS" id="PR01069">
    <property type="entry name" value="ACCCTRFRASEA"/>
</dbReference>
<evidence type="ECO:0000256" key="4">
    <source>
        <dbReference type="ARBA" id="ARBA00022741"/>
    </source>
</evidence>
<dbReference type="InterPro" id="IPR029045">
    <property type="entry name" value="ClpP/crotonase-like_dom_sf"/>
</dbReference>
<dbReference type="PANTHER" id="PTHR42853:SF3">
    <property type="entry name" value="ACETYL-COENZYME A CARBOXYLASE CARBOXYL TRANSFERASE SUBUNIT ALPHA, CHLOROPLASTIC"/>
    <property type="match status" value="1"/>
</dbReference>
<comment type="subcellular location">
    <subcellularLocation>
        <location evidence="10">Cytoplasm</location>
    </subcellularLocation>
</comment>
<dbReference type="GO" id="GO:0009317">
    <property type="term" value="C:acetyl-CoA carboxylase complex"/>
    <property type="evidence" value="ECO:0007669"/>
    <property type="project" value="InterPro"/>
</dbReference>
<reference evidence="12 13" key="1">
    <citation type="submission" date="2020-10" db="EMBL/GenBank/DDBJ databases">
        <title>Ca. Dormibacterota MAGs.</title>
        <authorList>
            <person name="Montgomery K."/>
        </authorList>
    </citation>
    <scope>NUCLEOTIDE SEQUENCE [LARGE SCALE GENOMIC DNA]</scope>
    <source>
        <strain evidence="12">SC8811_S16_3</strain>
    </source>
</reference>